<keyword evidence="3" id="KW-1185">Reference proteome</keyword>
<evidence type="ECO:0000313" key="3">
    <source>
        <dbReference type="Proteomes" id="UP001235133"/>
    </source>
</evidence>
<comment type="caution">
    <text evidence="2">The sequence shown here is derived from an EMBL/GenBank/DDBJ whole genome shotgun (WGS) entry which is preliminary data.</text>
</comment>
<evidence type="ECO:0000256" key="1">
    <source>
        <dbReference type="SAM" id="Phobius"/>
    </source>
</evidence>
<gene>
    <name evidence="2" type="ORF">Q9R08_10880</name>
</gene>
<dbReference type="Proteomes" id="UP001235133">
    <property type="component" value="Unassembled WGS sequence"/>
</dbReference>
<proteinExistence type="predicted"/>
<protein>
    <submittedName>
        <fullName evidence="2">Uncharacterized protein</fullName>
    </submittedName>
</protein>
<dbReference type="RefSeq" id="WP_308868026.1">
    <property type="nucleotide sequence ID" value="NZ_JAVFWO010000003.1"/>
</dbReference>
<keyword evidence="1" id="KW-1133">Transmembrane helix</keyword>
<accession>A0ABU0Z1N8</accession>
<name>A0ABU0Z1N8_9MICO</name>
<sequence>MSRQNTIVRAMHDLGLAAWFGGTLMGAVGLNGGTAKADDPAQRLRLSSAGWAKWAPVQLAAIIVHGVGGAALILANRERLASQPEARTNTIVKLVLTAVAGGATLYSGILGMKMSKRADEGGEGVTEPAAGVSQELASAQTQQRVLQWVVPAVTALLIVLGAQQGEQQRSVPGLLDRFRKS</sequence>
<organism evidence="2 3">
    <name type="scientific">Microbacterium psychrotolerans</name>
    <dbReference type="NCBI Taxonomy" id="3068321"/>
    <lineage>
        <taxon>Bacteria</taxon>
        <taxon>Bacillati</taxon>
        <taxon>Actinomycetota</taxon>
        <taxon>Actinomycetes</taxon>
        <taxon>Micrococcales</taxon>
        <taxon>Microbacteriaceae</taxon>
        <taxon>Microbacterium</taxon>
    </lineage>
</organism>
<feature type="transmembrane region" description="Helical" evidence="1">
    <location>
        <begin position="53"/>
        <end position="74"/>
    </location>
</feature>
<feature type="transmembrane region" description="Helical" evidence="1">
    <location>
        <begin position="145"/>
        <end position="162"/>
    </location>
</feature>
<evidence type="ECO:0000313" key="2">
    <source>
        <dbReference type="EMBL" id="MDQ7878480.1"/>
    </source>
</evidence>
<dbReference type="EMBL" id="JAVFWO010000003">
    <property type="protein sequence ID" value="MDQ7878480.1"/>
    <property type="molecule type" value="Genomic_DNA"/>
</dbReference>
<keyword evidence="1" id="KW-0472">Membrane</keyword>
<feature type="transmembrane region" description="Helical" evidence="1">
    <location>
        <begin position="94"/>
        <end position="112"/>
    </location>
</feature>
<reference evidence="2 3" key="1">
    <citation type="submission" date="2023-08" db="EMBL/GenBank/DDBJ databases">
        <title>Microbacterium psychrotolerans sp. nov., a psychrotolerant bacterium isolated from soil in Heilongjiang Province, China.</title>
        <authorList>
            <person name="An P."/>
            <person name="Zhao D."/>
            <person name="Xiang H."/>
        </authorList>
    </citation>
    <scope>NUCLEOTIDE SEQUENCE [LARGE SCALE GENOMIC DNA]</scope>
    <source>
        <strain evidence="2 3">QXD-8</strain>
    </source>
</reference>
<keyword evidence="1" id="KW-0812">Transmembrane</keyword>